<comment type="subcellular location">
    <subcellularLocation>
        <location evidence="1">Membrane</location>
        <topology evidence="1">Multi-pass membrane protein</topology>
    </subcellularLocation>
</comment>
<dbReference type="PANTHER" id="PTHR24064">
    <property type="entry name" value="SOLUTE CARRIER FAMILY 22 MEMBER"/>
    <property type="match status" value="1"/>
</dbReference>
<evidence type="ECO:0000256" key="1">
    <source>
        <dbReference type="ARBA" id="ARBA00004141"/>
    </source>
</evidence>
<dbReference type="EMBL" id="CAXLJM020000074">
    <property type="protein sequence ID" value="CAL8128169.1"/>
    <property type="molecule type" value="Genomic_DNA"/>
</dbReference>
<feature type="transmembrane region" description="Helical" evidence="5">
    <location>
        <begin position="427"/>
        <end position="447"/>
    </location>
</feature>
<proteinExistence type="predicted"/>
<evidence type="ECO:0000256" key="4">
    <source>
        <dbReference type="ARBA" id="ARBA00023136"/>
    </source>
</evidence>
<evidence type="ECO:0000256" key="3">
    <source>
        <dbReference type="ARBA" id="ARBA00022989"/>
    </source>
</evidence>
<dbReference type="CDD" id="cd17317">
    <property type="entry name" value="MFS_SLC22"/>
    <property type="match status" value="1"/>
</dbReference>
<evidence type="ECO:0000259" key="6">
    <source>
        <dbReference type="PROSITE" id="PS50850"/>
    </source>
</evidence>
<keyword evidence="8" id="KW-1185">Reference proteome</keyword>
<accession>A0ABP1RH50</accession>
<dbReference type="InterPro" id="IPR036259">
    <property type="entry name" value="MFS_trans_sf"/>
</dbReference>
<keyword evidence="2 5" id="KW-0812">Transmembrane</keyword>
<feature type="transmembrane region" description="Helical" evidence="5">
    <location>
        <begin position="212"/>
        <end position="233"/>
    </location>
</feature>
<evidence type="ECO:0000256" key="2">
    <source>
        <dbReference type="ARBA" id="ARBA00022692"/>
    </source>
</evidence>
<keyword evidence="3 5" id="KW-1133">Transmembrane helix</keyword>
<dbReference type="InterPro" id="IPR020846">
    <property type="entry name" value="MFS_dom"/>
</dbReference>
<evidence type="ECO:0000313" key="7">
    <source>
        <dbReference type="EMBL" id="CAL8128169.1"/>
    </source>
</evidence>
<feature type="transmembrane region" description="Helical" evidence="5">
    <location>
        <begin position="187"/>
        <end position="206"/>
    </location>
</feature>
<gene>
    <name evidence="7" type="ORF">ODALV1_LOCUS22119</name>
</gene>
<reference evidence="7 8" key="1">
    <citation type="submission" date="2024-08" db="EMBL/GenBank/DDBJ databases">
        <authorList>
            <person name="Cucini C."/>
            <person name="Frati F."/>
        </authorList>
    </citation>
    <scope>NUCLEOTIDE SEQUENCE [LARGE SCALE GENOMIC DNA]</scope>
</reference>
<keyword evidence="4 5" id="KW-0472">Membrane</keyword>
<dbReference type="SUPFAM" id="SSF103473">
    <property type="entry name" value="MFS general substrate transporter"/>
    <property type="match status" value="1"/>
</dbReference>
<feature type="transmembrane region" description="Helical" evidence="5">
    <location>
        <begin position="154"/>
        <end position="175"/>
    </location>
</feature>
<feature type="transmembrane region" description="Helical" evidence="5">
    <location>
        <begin position="542"/>
        <end position="562"/>
    </location>
</feature>
<comment type="caution">
    <text evidence="7">The sequence shown here is derived from an EMBL/GenBank/DDBJ whole genome shotgun (WGS) entry which is preliminary data.</text>
</comment>
<feature type="transmembrane region" description="Helical" evidence="5">
    <location>
        <begin position="574"/>
        <end position="592"/>
    </location>
</feature>
<feature type="transmembrane region" description="Helical" evidence="5">
    <location>
        <begin position="453"/>
        <end position="472"/>
    </location>
</feature>
<organism evidence="7 8">
    <name type="scientific">Orchesella dallaii</name>
    <dbReference type="NCBI Taxonomy" id="48710"/>
    <lineage>
        <taxon>Eukaryota</taxon>
        <taxon>Metazoa</taxon>
        <taxon>Ecdysozoa</taxon>
        <taxon>Arthropoda</taxon>
        <taxon>Hexapoda</taxon>
        <taxon>Collembola</taxon>
        <taxon>Entomobryomorpha</taxon>
        <taxon>Entomobryoidea</taxon>
        <taxon>Orchesellidae</taxon>
        <taxon>Orchesellinae</taxon>
        <taxon>Orchesella</taxon>
    </lineage>
</organism>
<feature type="transmembrane region" description="Helical" evidence="5">
    <location>
        <begin position="484"/>
        <end position="501"/>
    </location>
</feature>
<name>A0ABP1RH50_9HEXA</name>
<protein>
    <recommendedName>
        <fullName evidence="6">Major facilitator superfamily (MFS) profile domain-containing protein</fullName>
    </recommendedName>
</protein>
<dbReference type="Pfam" id="PF07690">
    <property type="entry name" value="MFS_1"/>
    <property type="match status" value="1"/>
</dbReference>
<dbReference type="InterPro" id="IPR011701">
    <property type="entry name" value="MFS"/>
</dbReference>
<evidence type="ECO:0000256" key="5">
    <source>
        <dbReference type="SAM" id="Phobius"/>
    </source>
</evidence>
<dbReference type="Proteomes" id="UP001642540">
    <property type="component" value="Unassembled WGS sequence"/>
</dbReference>
<feature type="transmembrane region" description="Helical" evidence="5">
    <location>
        <begin position="273"/>
        <end position="291"/>
    </location>
</feature>
<dbReference type="PROSITE" id="PS50850">
    <property type="entry name" value="MFS"/>
    <property type="match status" value="1"/>
</dbReference>
<feature type="transmembrane region" description="Helical" evidence="5">
    <location>
        <begin position="245"/>
        <end position="267"/>
    </location>
</feature>
<feature type="transmembrane region" description="Helical" evidence="5">
    <location>
        <begin position="507"/>
        <end position="530"/>
    </location>
</feature>
<evidence type="ECO:0000313" key="8">
    <source>
        <dbReference type="Proteomes" id="UP001642540"/>
    </source>
</evidence>
<dbReference type="Gene3D" id="1.20.1250.20">
    <property type="entry name" value="MFS general substrate transporter like domains"/>
    <property type="match status" value="1"/>
</dbReference>
<sequence>MGGHAKTPEGFERVFDLVGGNGIFQWRLLFIVSLQLIVLTWHHIGYAFLGSVPDHWCSIEELKDSNWTLEQIKLISIPKKSSVENVNKMVFEQCQQYDWDYLNLLESSSSFEDAYSKIDFEDAPTKSCERWDYDRSIYQSTVATEFNLVCDNRWMAATIQASYMAGGLVGTLSFGSMSDRFLGRRKTVLISLCIVVGAGILASFATSYWMFLLFRFFISIGVSGSMQNCFVLVTEHADKTGRAILGIVEQVPFAVGYMILPGLAYYLRDWNNLQLSFGLLSLGLFVYYWILPESPRWLATHGKSEEAIECLYKMAKVNRLPKPKHDDLVQIVKTCTDETELQRRYSLIVTGDQKAGSSLRIDKSGAYADDVGENKEQVLSSSSSTSNTTSSPNNLSRFLQMIRKWLKGFVRNFKNLMKTAEIRKRSFVFWTIFMVVAMVYYGIVFSGNLTSDPYLLVFLGGLMEVPAYTVIVPFVSKLGRRPTTVGNFMLTGLCMLGLAYAPDEYQIIRIVLAMLAKLFVSSGFAIVYLLGAELYPTELRTTGLAVGIFMGRIGAISAPYIVDLMQTVYKDLPTLIFGIVALVGGFVSLLLPETKTLEMSDKVFEIELQAEEVKQKERERRQSWIEPA</sequence>
<feature type="domain" description="Major facilitator superfamily (MFS) profile" evidence="6">
    <location>
        <begin position="102"/>
        <end position="596"/>
    </location>
</feature>